<organism evidence="1 2">
    <name type="scientific">Psychrobacter luti</name>
    <dbReference type="NCBI Taxonomy" id="198481"/>
    <lineage>
        <taxon>Bacteria</taxon>
        <taxon>Pseudomonadati</taxon>
        <taxon>Pseudomonadota</taxon>
        <taxon>Gammaproteobacteria</taxon>
        <taxon>Moraxellales</taxon>
        <taxon>Moraxellaceae</taxon>
        <taxon>Psychrobacter</taxon>
    </lineage>
</organism>
<name>A0A839TEZ8_9GAMM</name>
<dbReference type="Proteomes" id="UP000588111">
    <property type="component" value="Unassembled WGS sequence"/>
</dbReference>
<dbReference type="RefSeq" id="WP_183618587.1">
    <property type="nucleotide sequence ID" value="NZ_CAJHAH010000002.1"/>
</dbReference>
<sequence length="211" mass="24512">MSQSTNLSKYTRRYQPCHPLAQYVIAQIDTLEYRAQDIVKAMGYPLKHTMPACERLRHVLSNKHIGLDGSYRDKYFTADEFLAKLFLVLDLPYEPFAEDIAQIKDEIAQGSKPQPQYRLHADVDFNFDGNANWLSRWGASLWTHVDLPIGFAKLEEAARKSIIKERIRTHYQERGANVPYDGTIKGYRLIIELQDKEVYRVEYDLPKSKSV</sequence>
<evidence type="ECO:0000313" key="2">
    <source>
        <dbReference type="Proteomes" id="UP000588111"/>
    </source>
</evidence>
<keyword evidence="2" id="KW-1185">Reference proteome</keyword>
<gene>
    <name evidence="1" type="ORF">FHS24_000644</name>
</gene>
<accession>A0A839TEZ8</accession>
<proteinExistence type="predicted"/>
<reference evidence="1 2" key="1">
    <citation type="submission" date="2020-08" db="EMBL/GenBank/DDBJ databases">
        <title>Genomic Encyclopedia of Type Strains, Phase III (KMG-III): the genomes of soil and plant-associated and newly described type strains.</title>
        <authorList>
            <person name="Whitman W."/>
        </authorList>
    </citation>
    <scope>NUCLEOTIDE SEQUENCE [LARGE SCALE GENOMIC DNA]</scope>
    <source>
        <strain evidence="1 2">CECT 5885</strain>
    </source>
</reference>
<dbReference type="AlphaFoldDB" id="A0A839TEZ8"/>
<dbReference type="EMBL" id="JACHXL010000001">
    <property type="protein sequence ID" value="MBB3106153.1"/>
    <property type="molecule type" value="Genomic_DNA"/>
</dbReference>
<comment type="caution">
    <text evidence="1">The sequence shown here is derived from an EMBL/GenBank/DDBJ whole genome shotgun (WGS) entry which is preliminary data.</text>
</comment>
<protein>
    <submittedName>
        <fullName evidence="1">Uncharacterized protein</fullName>
    </submittedName>
</protein>
<evidence type="ECO:0000313" key="1">
    <source>
        <dbReference type="EMBL" id="MBB3106153.1"/>
    </source>
</evidence>